<feature type="signal peptide" evidence="1">
    <location>
        <begin position="1"/>
        <end position="23"/>
    </location>
</feature>
<proteinExistence type="predicted"/>
<dbReference type="InterPro" id="IPR036084">
    <property type="entry name" value="Ser_inhib-like_sf"/>
</dbReference>
<dbReference type="CDD" id="cd19941">
    <property type="entry name" value="TIL"/>
    <property type="match status" value="1"/>
</dbReference>
<accession>A0A443S1I6</accession>
<dbReference type="EMBL" id="NCKV01012762">
    <property type="protein sequence ID" value="RWS21331.1"/>
    <property type="molecule type" value="Genomic_DNA"/>
</dbReference>
<feature type="domain" description="TIL" evidence="2">
    <location>
        <begin position="36"/>
        <end position="79"/>
    </location>
</feature>
<dbReference type="Proteomes" id="UP000288716">
    <property type="component" value="Unassembled WGS sequence"/>
</dbReference>
<evidence type="ECO:0000313" key="3">
    <source>
        <dbReference type="EMBL" id="RWS21331.1"/>
    </source>
</evidence>
<name>A0A443S1I6_9ACAR</name>
<gene>
    <name evidence="3" type="ORF">B4U80_06744</name>
</gene>
<organism evidence="3 4">
    <name type="scientific">Leptotrombidium deliense</name>
    <dbReference type="NCBI Taxonomy" id="299467"/>
    <lineage>
        <taxon>Eukaryota</taxon>
        <taxon>Metazoa</taxon>
        <taxon>Ecdysozoa</taxon>
        <taxon>Arthropoda</taxon>
        <taxon>Chelicerata</taxon>
        <taxon>Arachnida</taxon>
        <taxon>Acari</taxon>
        <taxon>Acariformes</taxon>
        <taxon>Trombidiformes</taxon>
        <taxon>Prostigmata</taxon>
        <taxon>Anystina</taxon>
        <taxon>Parasitengona</taxon>
        <taxon>Trombiculoidea</taxon>
        <taxon>Trombiculidae</taxon>
        <taxon>Leptotrombidium</taxon>
    </lineage>
</organism>
<feature type="chain" id="PRO_5019120202" description="TIL domain-containing protein" evidence="1">
    <location>
        <begin position="24"/>
        <end position="100"/>
    </location>
</feature>
<comment type="caution">
    <text evidence="3">The sequence shown here is derived from an EMBL/GenBank/DDBJ whole genome shotgun (WGS) entry which is preliminary data.</text>
</comment>
<dbReference type="Pfam" id="PF01826">
    <property type="entry name" value="TIL"/>
    <property type="match status" value="1"/>
</dbReference>
<dbReference type="InterPro" id="IPR002919">
    <property type="entry name" value="TIL_dom"/>
</dbReference>
<dbReference type="SUPFAM" id="SSF57567">
    <property type="entry name" value="Serine protease inhibitors"/>
    <property type="match status" value="1"/>
</dbReference>
<dbReference type="AlphaFoldDB" id="A0A443S1I6"/>
<keyword evidence="1" id="KW-0732">Signal</keyword>
<dbReference type="VEuPathDB" id="VectorBase:LDEU010709"/>
<evidence type="ECO:0000259" key="2">
    <source>
        <dbReference type="Pfam" id="PF01826"/>
    </source>
</evidence>
<dbReference type="OrthoDB" id="6414449at2759"/>
<sequence>MPLSVSLVVCLLMLFIAEQKISSNQSRLKPEVFVVQSCPKTCENKNRQGTFCIAVCVPGCHCKHGFVLNDNQCVSPEQCTQPIVPQIDPRIPNHQKTREY</sequence>
<dbReference type="Gene3D" id="2.10.25.10">
    <property type="entry name" value="Laminin"/>
    <property type="match status" value="1"/>
</dbReference>
<keyword evidence="4" id="KW-1185">Reference proteome</keyword>
<evidence type="ECO:0000256" key="1">
    <source>
        <dbReference type="SAM" id="SignalP"/>
    </source>
</evidence>
<protein>
    <recommendedName>
        <fullName evidence="2">TIL domain-containing protein</fullName>
    </recommendedName>
</protein>
<reference evidence="3 4" key="1">
    <citation type="journal article" date="2018" name="Gigascience">
        <title>Genomes of trombidid mites reveal novel predicted allergens and laterally-transferred genes associated with secondary metabolism.</title>
        <authorList>
            <person name="Dong X."/>
            <person name="Chaisiri K."/>
            <person name="Xia D."/>
            <person name="Armstrong S.D."/>
            <person name="Fang Y."/>
            <person name="Donnelly M.J."/>
            <person name="Kadowaki T."/>
            <person name="McGarry J.W."/>
            <person name="Darby A.C."/>
            <person name="Makepeace B.L."/>
        </authorList>
    </citation>
    <scope>NUCLEOTIDE SEQUENCE [LARGE SCALE GENOMIC DNA]</scope>
    <source>
        <strain evidence="3">UoL-UT</strain>
    </source>
</reference>
<evidence type="ECO:0000313" key="4">
    <source>
        <dbReference type="Proteomes" id="UP000288716"/>
    </source>
</evidence>